<comment type="caution">
    <text evidence="1">The sequence shown here is derived from an EMBL/GenBank/DDBJ whole genome shotgun (WGS) entry which is preliminary data.</text>
</comment>
<reference evidence="1" key="1">
    <citation type="submission" date="2021-02" db="EMBL/GenBank/DDBJ databases">
        <authorList>
            <consortium name="DOE Joint Genome Institute"/>
            <person name="Ahrendt S."/>
            <person name="Looney B.P."/>
            <person name="Miyauchi S."/>
            <person name="Morin E."/>
            <person name="Drula E."/>
            <person name="Courty P.E."/>
            <person name="Chicoki N."/>
            <person name="Fauchery L."/>
            <person name="Kohler A."/>
            <person name="Kuo A."/>
            <person name="Labutti K."/>
            <person name="Pangilinan J."/>
            <person name="Lipzen A."/>
            <person name="Riley R."/>
            <person name="Andreopoulos W."/>
            <person name="He G."/>
            <person name="Johnson J."/>
            <person name="Barry K.W."/>
            <person name="Grigoriev I.V."/>
            <person name="Nagy L."/>
            <person name="Hibbett D."/>
            <person name="Henrissat B."/>
            <person name="Matheny P.B."/>
            <person name="Labbe J."/>
            <person name="Martin F."/>
        </authorList>
    </citation>
    <scope>NUCLEOTIDE SEQUENCE</scope>
    <source>
        <strain evidence="1">FP105234-sp</strain>
    </source>
</reference>
<organism evidence="1 2">
    <name type="scientific">Auriscalpium vulgare</name>
    <dbReference type="NCBI Taxonomy" id="40419"/>
    <lineage>
        <taxon>Eukaryota</taxon>
        <taxon>Fungi</taxon>
        <taxon>Dikarya</taxon>
        <taxon>Basidiomycota</taxon>
        <taxon>Agaricomycotina</taxon>
        <taxon>Agaricomycetes</taxon>
        <taxon>Russulales</taxon>
        <taxon>Auriscalpiaceae</taxon>
        <taxon>Auriscalpium</taxon>
    </lineage>
</organism>
<keyword evidence="2" id="KW-1185">Reference proteome</keyword>
<proteinExistence type="predicted"/>
<dbReference type="EMBL" id="MU276022">
    <property type="protein sequence ID" value="KAI0043349.1"/>
    <property type="molecule type" value="Genomic_DNA"/>
</dbReference>
<name>A0ACB8RHG2_9AGAM</name>
<protein>
    <submittedName>
        <fullName evidence="1">Uncharacterized protein</fullName>
    </submittedName>
</protein>
<reference evidence="1" key="2">
    <citation type="journal article" date="2022" name="New Phytol.">
        <title>Evolutionary transition to the ectomycorrhizal habit in the genomes of a hyperdiverse lineage of mushroom-forming fungi.</title>
        <authorList>
            <person name="Looney B."/>
            <person name="Miyauchi S."/>
            <person name="Morin E."/>
            <person name="Drula E."/>
            <person name="Courty P.E."/>
            <person name="Kohler A."/>
            <person name="Kuo A."/>
            <person name="LaButti K."/>
            <person name="Pangilinan J."/>
            <person name="Lipzen A."/>
            <person name="Riley R."/>
            <person name="Andreopoulos W."/>
            <person name="He G."/>
            <person name="Johnson J."/>
            <person name="Nolan M."/>
            <person name="Tritt A."/>
            <person name="Barry K.W."/>
            <person name="Grigoriev I.V."/>
            <person name="Nagy L.G."/>
            <person name="Hibbett D."/>
            <person name="Henrissat B."/>
            <person name="Matheny P.B."/>
            <person name="Labbe J."/>
            <person name="Martin F.M."/>
        </authorList>
    </citation>
    <scope>NUCLEOTIDE SEQUENCE</scope>
    <source>
        <strain evidence="1">FP105234-sp</strain>
    </source>
</reference>
<evidence type="ECO:0000313" key="1">
    <source>
        <dbReference type="EMBL" id="KAI0043349.1"/>
    </source>
</evidence>
<gene>
    <name evidence="1" type="ORF">FA95DRAFT_408482</name>
</gene>
<sequence length="132" mass="14418">MQLKYTETSVCAACCRRHLLPVASSLTSVFSAILSTPRQSKVFIVDPVPVSLLQARSTAESIAPWLTRRPRPALAQITLPSPLACTGFFPTVLYVVLPYARRVSPALSSTCSRIPHEGIVLRRSLRTSARIA</sequence>
<accession>A0ACB8RHG2</accession>
<dbReference type="Proteomes" id="UP000814033">
    <property type="component" value="Unassembled WGS sequence"/>
</dbReference>
<evidence type="ECO:0000313" key="2">
    <source>
        <dbReference type="Proteomes" id="UP000814033"/>
    </source>
</evidence>